<accession>A0A0F9UI75</accession>
<keyword evidence="1" id="KW-1133">Transmembrane helix</keyword>
<name>A0A0F9UI75_9ZZZZ</name>
<proteinExistence type="predicted"/>
<reference evidence="2" key="1">
    <citation type="journal article" date="2015" name="Nature">
        <title>Complex archaea that bridge the gap between prokaryotes and eukaryotes.</title>
        <authorList>
            <person name="Spang A."/>
            <person name="Saw J.H."/>
            <person name="Jorgensen S.L."/>
            <person name="Zaremba-Niedzwiedzka K."/>
            <person name="Martijn J."/>
            <person name="Lind A.E."/>
            <person name="van Eijk R."/>
            <person name="Schleper C."/>
            <person name="Guy L."/>
            <person name="Ettema T.J."/>
        </authorList>
    </citation>
    <scope>NUCLEOTIDE SEQUENCE</scope>
</reference>
<gene>
    <name evidence="2" type="ORF">LCGC14_0202390</name>
</gene>
<feature type="transmembrane region" description="Helical" evidence="1">
    <location>
        <begin position="12"/>
        <end position="34"/>
    </location>
</feature>
<sequence>MTTSSTKIVNTPWMRLVALLLAVLLAIGAFFLWLNTEEWVSTVGERAERLQELTVSDEVAACIDKRVADIDAMVDQGMISADAAEQSRSQARSLCYDRN</sequence>
<evidence type="ECO:0000256" key="1">
    <source>
        <dbReference type="SAM" id="Phobius"/>
    </source>
</evidence>
<organism evidence="2">
    <name type="scientific">marine sediment metagenome</name>
    <dbReference type="NCBI Taxonomy" id="412755"/>
    <lineage>
        <taxon>unclassified sequences</taxon>
        <taxon>metagenomes</taxon>
        <taxon>ecological metagenomes</taxon>
    </lineage>
</organism>
<keyword evidence="1" id="KW-0472">Membrane</keyword>
<protein>
    <submittedName>
        <fullName evidence="2">Uncharacterized protein</fullName>
    </submittedName>
</protein>
<evidence type="ECO:0000313" key="2">
    <source>
        <dbReference type="EMBL" id="KKN92940.1"/>
    </source>
</evidence>
<dbReference type="EMBL" id="LAZR01000090">
    <property type="protein sequence ID" value="KKN92940.1"/>
    <property type="molecule type" value="Genomic_DNA"/>
</dbReference>
<dbReference type="AlphaFoldDB" id="A0A0F9UI75"/>
<keyword evidence="1" id="KW-0812">Transmembrane</keyword>
<comment type="caution">
    <text evidence="2">The sequence shown here is derived from an EMBL/GenBank/DDBJ whole genome shotgun (WGS) entry which is preliminary data.</text>
</comment>